<name>A0A2H3C8N2_9AGAR</name>
<accession>A0A2H3C8N2</accession>
<protein>
    <submittedName>
        <fullName evidence="1">Uncharacterized protein</fullName>
    </submittedName>
</protein>
<proteinExistence type="predicted"/>
<dbReference type="EMBL" id="KZ293415">
    <property type="protein sequence ID" value="PBK77694.1"/>
    <property type="molecule type" value="Genomic_DNA"/>
</dbReference>
<sequence>MEGEESAVVDFTVEMLRVLGYEKEDTLVRTRNNLRLLTCGEFVYAKTDVCLLDLESRGQITYQSHGSRFQLIAKAIAAFQKNNKRRARLFLDPLPAQTILVSPWLAPSRSSYKIAVTSELDHCIRHGQCPLFFVTHPVH</sequence>
<keyword evidence="2" id="KW-1185">Reference proteome</keyword>
<evidence type="ECO:0000313" key="1">
    <source>
        <dbReference type="EMBL" id="PBK77694.1"/>
    </source>
</evidence>
<organism evidence="1 2">
    <name type="scientific">Armillaria solidipes</name>
    <dbReference type="NCBI Taxonomy" id="1076256"/>
    <lineage>
        <taxon>Eukaryota</taxon>
        <taxon>Fungi</taxon>
        <taxon>Dikarya</taxon>
        <taxon>Basidiomycota</taxon>
        <taxon>Agaricomycotina</taxon>
        <taxon>Agaricomycetes</taxon>
        <taxon>Agaricomycetidae</taxon>
        <taxon>Agaricales</taxon>
        <taxon>Marasmiineae</taxon>
        <taxon>Physalacriaceae</taxon>
        <taxon>Armillaria</taxon>
    </lineage>
</organism>
<dbReference type="AlphaFoldDB" id="A0A2H3C8N2"/>
<gene>
    <name evidence="1" type="ORF">ARMSODRAFT_946550</name>
</gene>
<evidence type="ECO:0000313" key="2">
    <source>
        <dbReference type="Proteomes" id="UP000218334"/>
    </source>
</evidence>
<dbReference type="Proteomes" id="UP000218334">
    <property type="component" value="Unassembled WGS sequence"/>
</dbReference>
<reference evidence="2" key="1">
    <citation type="journal article" date="2017" name="Nat. Ecol. Evol.">
        <title>Genome expansion and lineage-specific genetic innovations in the forest pathogenic fungi Armillaria.</title>
        <authorList>
            <person name="Sipos G."/>
            <person name="Prasanna A.N."/>
            <person name="Walter M.C."/>
            <person name="O'Connor E."/>
            <person name="Balint B."/>
            <person name="Krizsan K."/>
            <person name="Kiss B."/>
            <person name="Hess J."/>
            <person name="Varga T."/>
            <person name="Slot J."/>
            <person name="Riley R."/>
            <person name="Boka B."/>
            <person name="Rigling D."/>
            <person name="Barry K."/>
            <person name="Lee J."/>
            <person name="Mihaltcheva S."/>
            <person name="LaButti K."/>
            <person name="Lipzen A."/>
            <person name="Waldron R."/>
            <person name="Moloney N.M."/>
            <person name="Sperisen C."/>
            <person name="Kredics L."/>
            <person name="Vagvoelgyi C."/>
            <person name="Patrignani A."/>
            <person name="Fitzpatrick D."/>
            <person name="Nagy I."/>
            <person name="Doyle S."/>
            <person name="Anderson J.B."/>
            <person name="Grigoriev I.V."/>
            <person name="Gueldener U."/>
            <person name="Muensterkoetter M."/>
            <person name="Nagy L.G."/>
        </authorList>
    </citation>
    <scope>NUCLEOTIDE SEQUENCE [LARGE SCALE GENOMIC DNA]</scope>
    <source>
        <strain evidence="2">28-4</strain>
    </source>
</reference>